<sequence length="376" mass="42156">MAIYWIISYSILACCIFELAAINQLNDPRIKRVIMWLAFICTMALICFGGSRGLHSGMDDSQYLDFFADFSAQLHVNTYDAITDTYRYEKLFMLLAWLFSLVTSQSYYFLFFICFIAVSTNAYCYKKYSPLILCSLCLYSTHLFINKDMNQIRFGLSSAFAIAFICSLATKRNVLALVFLVLSTQSHATGYTILLAVPFFFLRERKYLPLIIVFACIPLGIIGGKKLFLDSLGIVPGLGERAAGYSGTDFDTASPVFGLANLKNIFFIAAFTLYYFRNGIQKGDRLVYILLVSYAVGAGVRITFSDFSIFGGRVGNLFLHAEPILFSFLLLRIRNLLVNVALLAGICSYYLAYNTILSAQSITGYSVAPLFRMFSG</sequence>
<reference evidence="2 3" key="1">
    <citation type="submission" date="2024-07" db="EMBL/GenBank/DDBJ databases">
        <authorList>
            <person name="Hebao G."/>
        </authorList>
    </citation>
    <scope>NUCLEOTIDE SEQUENCE [LARGE SCALE GENOMIC DNA]</scope>
    <source>
        <strain evidence="2 3">ACCC 02193</strain>
    </source>
</reference>
<dbReference type="InterPro" id="IPR049458">
    <property type="entry name" value="EpsG-like"/>
</dbReference>
<gene>
    <name evidence="2" type="ORF">AB6T85_11600</name>
</gene>
<feature type="transmembrane region" description="Helical" evidence="1">
    <location>
        <begin position="286"/>
        <end position="304"/>
    </location>
</feature>
<proteinExistence type="predicted"/>
<organism evidence="2 3">
    <name type="scientific">Erwinia aeris</name>
    <dbReference type="NCBI Taxonomy" id="3239803"/>
    <lineage>
        <taxon>Bacteria</taxon>
        <taxon>Pseudomonadati</taxon>
        <taxon>Pseudomonadota</taxon>
        <taxon>Gammaproteobacteria</taxon>
        <taxon>Enterobacterales</taxon>
        <taxon>Erwiniaceae</taxon>
        <taxon>Erwinia</taxon>
    </lineage>
</organism>
<feature type="transmembrane region" description="Helical" evidence="1">
    <location>
        <begin position="324"/>
        <end position="352"/>
    </location>
</feature>
<protein>
    <submittedName>
        <fullName evidence="2">EpsG family protein</fullName>
    </submittedName>
</protein>
<keyword evidence="1" id="KW-1133">Transmembrane helix</keyword>
<name>A0ABV4E830_9GAMM</name>
<evidence type="ECO:0000256" key="1">
    <source>
        <dbReference type="SAM" id="Phobius"/>
    </source>
</evidence>
<feature type="transmembrane region" description="Helical" evidence="1">
    <location>
        <begin position="207"/>
        <end position="224"/>
    </location>
</feature>
<feature type="transmembrane region" description="Helical" evidence="1">
    <location>
        <begin position="34"/>
        <end position="54"/>
    </location>
</feature>
<comment type="caution">
    <text evidence="2">The sequence shown here is derived from an EMBL/GenBank/DDBJ whole genome shotgun (WGS) entry which is preliminary data.</text>
</comment>
<feature type="transmembrane region" description="Helical" evidence="1">
    <location>
        <begin position="94"/>
        <end position="116"/>
    </location>
</feature>
<evidence type="ECO:0000313" key="2">
    <source>
        <dbReference type="EMBL" id="MEY8771066.1"/>
    </source>
</evidence>
<dbReference type="Proteomes" id="UP001565243">
    <property type="component" value="Unassembled WGS sequence"/>
</dbReference>
<feature type="transmembrane region" description="Helical" evidence="1">
    <location>
        <begin position="6"/>
        <end position="22"/>
    </location>
</feature>
<evidence type="ECO:0000313" key="3">
    <source>
        <dbReference type="Proteomes" id="UP001565243"/>
    </source>
</evidence>
<keyword evidence="1" id="KW-0472">Membrane</keyword>
<accession>A0ABV4E830</accession>
<dbReference type="Pfam" id="PF14897">
    <property type="entry name" value="EpsG"/>
    <property type="match status" value="1"/>
</dbReference>
<feature type="transmembrane region" description="Helical" evidence="1">
    <location>
        <begin position="128"/>
        <end position="145"/>
    </location>
</feature>
<keyword evidence="3" id="KW-1185">Reference proteome</keyword>
<dbReference type="RefSeq" id="WP_125288128.1">
    <property type="nucleotide sequence ID" value="NZ_JBGFFX010000006.1"/>
</dbReference>
<keyword evidence="1" id="KW-0812">Transmembrane</keyword>
<dbReference type="EMBL" id="JBGFFX010000006">
    <property type="protein sequence ID" value="MEY8771066.1"/>
    <property type="molecule type" value="Genomic_DNA"/>
</dbReference>